<feature type="signal peptide" evidence="8">
    <location>
        <begin position="1"/>
        <end position="24"/>
    </location>
</feature>
<evidence type="ECO:0000256" key="6">
    <source>
        <dbReference type="PIRSR" id="PIRSR602640-2"/>
    </source>
</evidence>
<comment type="similarity">
    <text evidence="1">Belongs to the paraoxonase family.</text>
</comment>
<evidence type="ECO:0000256" key="2">
    <source>
        <dbReference type="ARBA" id="ARBA00022801"/>
    </source>
</evidence>
<reference evidence="10" key="1">
    <citation type="journal article" date="2017" name="Genome Biol.">
        <title>Comparative genomics reveals high biological diversity and specific adaptations in the industrially and medically important fungal genus Aspergillus.</title>
        <authorList>
            <person name="de Vries R.P."/>
            <person name="Riley R."/>
            <person name="Wiebenga A."/>
            <person name="Aguilar-Osorio G."/>
            <person name="Amillis S."/>
            <person name="Uchima C.A."/>
            <person name="Anderluh G."/>
            <person name="Asadollahi M."/>
            <person name="Askin M."/>
            <person name="Barry K."/>
            <person name="Battaglia E."/>
            <person name="Bayram O."/>
            <person name="Benocci T."/>
            <person name="Braus-Stromeyer S.A."/>
            <person name="Caldana C."/>
            <person name="Canovas D."/>
            <person name="Cerqueira G.C."/>
            <person name="Chen F."/>
            <person name="Chen W."/>
            <person name="Choi C."/>
            <person name="Clum A."/>
            <person name="Dos Santos R.A."/>
            <person name="Damasio A.R."/>
            <person name="Diallinas G."/>
            <person name="Emri T."/>
            <person name="Fekete E."/>
            <person name="Flipphi M."/>
            <person name="Freyberg S."/>
            <person name="Gallo A."/>
            <person name="Gournas C."/>
            <person name="Habgood R."/>
            <person name="Hainaut M."/>
            <person name="Harispe M.L."/>
            <person name="Henrissat B."/>
            <person name="Hilden K.S."/>
            <person name="Hope R."/>
            <person name="Hossain A."/>
            <person name="Karabika E."/>
            <person name="Karaffa L."/>
            <person name="Karanyi Z."/>
            <person name="Krasevec N."/>
            <person name="Kuo A."/>
            <person name="Kusch H."/>
            <person name="LaButti K."/>
            <person name="Lagendijk E.L."/>
            <person name="Lapidus A."/>
            <person name="Levasseur A."/>
            <person name="Lindquist E."/>
            <person name="Lipzen A."/>
            <person name="Logrieco A.F."/>
            <person name="MacCabe A."/>
            <person name="Maekelae M.R."/>
            <person name="Malavazi I."/>
            <person name="Melin P."/>
            <person name="Meyer V."/>
            <person name="Mielnichuk N."/>
            <person name="Miskei M."/>
            <person name="Molnar A.P."/>
            <person name="Mule G."/>
            <person name="Ngan C.Y."/>
            <person name="Orejas M."/>
            <person name="Orosz E."/>
            <person name="Ouedraogo J.P."/>
            <person name="Overkamp K.M."/>
            <person name="Park H.-S."/>
            <person name="Perrone G."/>
            <person name="Piumi F."/>
            <person name="Punt P.J."/>
            <person name="Ram A.F."/>
            <person name="Ramon A."/>
            <person name="Rauscher S."/>
            <person name="Record E."/>
            <person name="Riano-Pachon D.M."/>
            <person name="Robert V."/>
            <person name="Roehrig J."/>
            <person name="Ruller R."/>
            <person name="Salamov A."/>
            <person name="Salih N.S."/>
            <person name="Samson R.A."/>
            <person name="Sandor E."/>
            <person name="Sanguinetti M."/>
            <person name="Schuetze T."/>
            <person name="Sepcic K."/>
            <person name="Shelest E."/>
            <person name="Sherlock G."/>
            <person name="Sophianopoulou V."/>
            <person name="Squina F.M."/>
            <person name="Sun H."/>
            <person name="Susca A."/>
            <person name="Todd R.B."/>
            <person name="Tsang A."/>
            <person name="Unkles S.E."/>
            <person name="van de Wiele N."/>
            <person name="van Rossen-Uffink D."/>
            <person name="Oliveira J.V."/>
            <person name="Vesth T.C."/>
            <person name="Visser J."/>
            <person name="Yu J.-H."/>
            <person name="Zhou M."/>
            <person name="Andersen M.R."/>
            <person name="Archer D.B."/>
            <person name="Baker S.E."/>
            <person name="Benoit I."/>
            <person name="Brakhage A.A."/>
            <person name="Braus G.H."/>
            <person name="Fischer R."/>
            <person name="Frisvad J.C."/>
            <person name="Goldman G.H."/>
            <person name="Houbraken J."/>
            <person name="Oakley B."/>
            <person name="Pocsi I."/>
            <person name="Scazzocchio C."/>
            <person name="Seiboth B."/>
            <person name="vanKuyk P.A."/>
            <person name="Wortman J."/>
            <person name="Dyer P.S."/>
            <person name="Grigoriev I.V."/>
        </authorList>
    </citation>
    <scope>NUCLEOTIDE SEQUENCE [LARGE SCALE GENOMIC DNA]</scope>
    <source>
        <strain evidence="10">ITEM 5010</strain>
    </source>
</reference>
<protein>
    <recommendedName>
        <fullName evidence="11">Serum paraoxonase/arylesterase family protein</fullName>
    </recommendedName>
</protein>
<feature type="glycosylation site" description="N-linked (GlcNAc...) asparagine" evidence="7">
    <location>
        <position position="302"/>
    </location>
</feature>
<dbReference type="PANTHER" id="PTHR11799:SF12">
    <property type="entry name" value="PARAOXONASE-RELATED"/>
    <property type="match status" value="1"/>
</dbReference>
<dbReference type="GO" id="GO:0004064">
    <property type="term" value="F:arylesterase activity"/>
    <property type="evidence" value="ECO:0007669"/>
    <property type="project" value="InterPro"/>
</dbReference>
<dbReference type="Gene3D" id="2.120.10.30">
    <property type="entry name" value="TolB, C-terminal domain"/>
    <property type="match status" value="1"/>
</dbReference>
<feature type="binding site" evidence="6">
    <location>
        <position position="301"/>
    </location>
    <ligand>
        <name>Ca(2+)</name>
        <dbReference type="ChEBI" id="CHEBI:29108"/>
        <label>1</label>
        <note>catalytic</note>
    </ligand>
</feature>
<feature type="binding site" evidence="6">
    <location>
        <position position="189"/>
    </location>
    <ligand>
        <name>Ca(2+)</name>
        <dbReference type="ChEBI" id="CHEBI:29108"/>
        <label>1</label>
        <note>catalytic</note>
    </ligand>
</feature>
<keyword evidence="6" id="KW-0106">Calcium</keyword>
<proteinExistence type="inferred from homology"/>
<evidence type="ECO:0000256" key="5">
    <source>
        <dbReference type="PIRSR" id="PIRSR602640-1"/>
    </source>
</evidence>
<dbReference type="PANTHER" id="PTHR11799">
    <property type="entry name" value="PARAOXONASE"/>
    <property type="match status" value="1"/>
</dbReference>
<dbReference type="GO" id="GO:0046872">
    <property type="term" value="F:metal ion binding"/>
    <property type="evidence" value="ECO:0007669"/>
    <property type="project" value="UniProtKB-KW"/>
</dbReference>
<evidence type="ECO:0008006" key="11">
    <source>
        <dbReference type="Google" id="ProtNLM"/>
    </source>
</evidence>
<feature type="glycosylation site" description="N-linked (GlcNAc...) asparagine" evidence="7">
    <location>
        <position position="285"/>
    </location>
</feature>
<feature type="chain" id="PRO_5012322665" description="Serum paraoxonase/arylesterase family protein" evidence="8">
    <location>
        <begin position="25"/>
        <end position="411"/>
    </location>
</feature>
<dbReference type="Pfam" id="PF01731">
    <property type="entry name" value="Arylesterase"/>
    <property type="match status" value="1"/>
</dbReference>
<keyword evidence="6" id="KW-0479">Metal-binding</keyword>
<dbReference type="Proteomes" id="UP000188318">
    <property type="component" value="Unassembled WGS sequence"/>
</dbReference>
<evidence type="ECO:0000313" key="10">
    <source>
        <dbReference type="Proteomes" id="UP000188318"/>
    </source>
</evidence>
<feature type="active site" description="Proton acceptor" evidence="5">
    <location>
        <position position="122"/>
    </location>
</feature>
<feature type="binding site" evidence="6">
    <location>
        <position position="56"/>
    </location>
    <ligand>
        <name>Ca(2+)</name>
        <dbReference type="ChEBI" id="CHEBI:29108"/>
        <label>1</label>
        <note>catalytic</note>
    </ligand>
</feature>
<dbReference type="EMBL" id="KV907495">
    <property type="protein sequence ID" value="OOF98530.1"/>
    <property type="molecule type" value="Genomic_DNA"/>
</dbReference>
<evidence type="ECO:0000256" key="8">
    <source>
        <dbReference type="SAM" id="SignalP"/>
    </source>
</evidence>
<evidence type="ECO:0000313" key="9">
    <source>
        <dbReference type="EMBL" id="OOF98530.1"/>
    </source>
</evidence>
<keyword evidence="10" id="KW-1185">Reference proteome</keyword>
<keyword evidence="8" id="KW-0732">Signal</keyword>
<comment type="cofactor">
    <cofactor evidence="6">
        <name>Ca(2+)</name>
        <dbReference type="ChEBI" id="CHEBI:29108"/>
    </cofactor>
    <text evidence="6">Binds 2 calcium ions per subunit.</text>
</comment>
<dbReference type="InterPro" id="IPR051288">
    <property type="entry name" value="Serum_paraoxonase/arylesterase"/>
</dbReference>
<accession>A0A1R3RVP9</accession>
<keyword evidence="2" id="KW-0378">Hydrolase</keyword>
<keyword evidence="3" id="KW-1015">Disulfide bond</keyword>
<dbReference type="InterPro" id="IPR002640">
    <property type="entry name" value="Arylesterase"/>
</dbReference>
<organism evidence="9 10">
    <name type="scientific">Aspergillus carbonarius (strain ITEM 5010)</name>
    <dbReference type="NCBI Taxonomy" id="602072"/>
    <lineage>
        <taxon>Eukaryota</taxon>
        <taxon>Fungi</taxon>
        <taxon>Dikarya</taxon>
        <taxon>Ascomycota</taxon>
        <taxon>Pezizomycotina</taxon>
        <taxon>Eurotiomycetes</taxon>
        <taxon>Eurotiomycetidae</taxon>
        <taxon>Eurotiales</taxon>
        <taxon>Aspergillaceae</taxon>
        <taxon>Aspergillus</taxon>
        <taxon>Aspergillus subgen. Circumdati</taxon>
    </lineage>
</organism>
<name>A0A1R3RVP9_ASPC5</name>
<gene>
    <name evidence="9" type="ORF">ASPCADRAFT_41592</name>
</gene>
<feature type="binding site" evidence="6">
    <location>
        <position position="302"/>
    </location>
    <ligand>
        <name>Ca(2+)</name>
        <dbReference type="ChEBI" id="CHEBI:29108"/>
        <label>1</label>
        <note>catalytic</note>
    </ligand>
</feature>
<dbReference type="OrthoDB" id="661148at2759"/>
<keyword evidence="4 7" id="KW-0325">Glycoprotein</keyword>
<dbReference type="AlphaFoldDB" id="A0A1R3RVP9"/>
<evidence type="ECO:0000256" key="1">
    <source>
        <dbReference type="ARBA" id="ARBA00008595"/>
    </source>
</evidence>
<comment type="PTM">
    <text evidence="7">Glycosylated.</text>
</comment>
<evidence type="ECO:0000256" key="3">
    <source>
        <dbReference type="ARBA" id="ARBA00023157"/>
    </source>
</evidence>
<sequence>MKSHIYLAILTVLVASLYRPVVHELTVLGVFRSATGPVSHQGAPIHTIADTIHCEDLHYYPPAGQLFTACEDSVLPRFQWFPPLVTFKGPADTTGSIHVIDPKTMKSSRLTFENFSGPFITHGIDITEDPERTGAVYIFAVNHLANPDYHGGDVPKARSQVELFHHVLNSGTIRHVRSIRHPLVATPNDIYAVSPRSFYVTNDHLYREGYKRVVENLLPIAKWSTVIHVQLDSLAASSAESGVDATVAVEGLWNNNGLGHGASQEEVLLTSAIGGYLWRMRPHDNGTLSVVDEFALDSTIDNPSYYQDPYRTAEADASGYVLGGLLRAVDLDKTCTQPEATDGVMVWYIRRQPGTAEWEKRLIFEDDGSRIRSASTALLVPKVPTVAGEKKAWLFVTGFLSERMIAVEVTL</sequence>
<dbReference type="InterPro" id="IPR011042">
    <property type="entry name" value="6-blade_b-propeller_TolB-like"/>
</dbReference>
<feature type="binding site" evidence="6">
    <location>
        <position position="124"/>
    </location>
    <ligand>
        <name>Ca(2+)</name>
        <dbReference type="ChEBI" id="CHEBI:29108"/>
        <label>1</label>
        <note>catalytic</note>
    </ligand>
</feature>
<evidence type="ECO:0000256" key="7">
    <source>
        <dbReference type="PIRSR" id="PIRSR602640-4"/>
    </source>
</evidence>
<dbReference type="VEuPathDB" id="FungiDB:ASPCADRAFT_41592"/>
<evidence type="ECO:0000256" key="4">
    <source>
        <dbReference type="ARBA" id="ARBA00023180"/>
    </source>
</evidence>
<dbReference type="OMA" id="NDHHYRE"/>
<feature type="binding site" evidence="6">
    <location>
        <position position="256"/>
    </location>
    <ligand>
        <name>Ca(2+)</name>
        <dbReference type="ChEBI" id="CHEBI:29108"/>
        <label>1</label>
        <note>catalytic</note>
    </ligand>
</feature>
<dbReference type="SUPFAM" id="SSF63829">
    <property type="entry name" value="Calcium-dependent phosphotriesterase"/>
    <property type="match status" value="1"/>
</dbReference>
<feature type="binding site" evidence="6">
    <location>
        <position position="188"/>
    </location>
    <ligand>
        <name>Ca(2+)</name>
        <dbReference type="ChEBI" id="CHEBI:29108"/>
        <label>1</label>
        <note>catalytic</note>
    </ligand>
</feature>